<organism evidence="2 3">
    <name type="scientific">Photobacterium lutimaris</name>
    <dbReference type="NCBI Taxonomy" id="388278"/>
    <lineage>
        <taxon>Bacteria</taxon>
        <taxon>Pseudomonadati</taxon>
        <taxon>Pseudomonadota</taxon>
        <taxon>Gammaproteobacteria</taxon>
        <taxon>Vibrionales</taxon>
        <taxon>Vibrionaceae</taxon>
        <taxon>Photobacterium</taxon>
    </lineage>
</organism>
<dbReference type="AlphaFoldDB" id="A0A2T3IH41"/>
<evidence type="ECO:0000313" key="2">
    <source>
        <dbReference type="EMBL" id="PSU26669.1"/>
    </source>
</evidence>
<evidence type="ECO:0000256" key="1">
    <source>
        <dbReference type="SAM" id="SignalP"/>
    </source>
</evidence>
<comment type="caution">
    <text evidence="2">The sequence shown here is derived from an EMBL/GenBank/DDBJ whole genome shotgun (WGS) entry which is preliminary data.</text>
</comment>
<name>A0A2T3IH41_9GAMM</name>
<dbReference type="EMBL" id="PYMH01000034">
    <property type="protein sequence ID" value="PSU26669.1"/>
    <property type="molecule type" value="Genomic_DNA"/>
</dbReference>
<feature type="signal peptide" evidence="1">
    <location>
        <begin position="1"/>
        <end position="17"/>
    </location>
</feature>
<proteinExistence type="predicted"/>
<feature type="chain" id="PRO_5015756402" evidence="1">
    <location>
        <begin position="18"/>
        <end position="238"/>
    </location>
</feature>
<protein>
    <submittedName>
        <fullName evidence="2">Uncharacterized protein</fullName>
    </submittedName>
</protein>
<dbReference type="Proteomes" id="UP000241222">
    <property type="component" value="Unassembled WGS sequence"/>
</dbReference>
<sequence>MKILVIIAFLFSSMALANEIIVDKLDKEFSSAFGCKKFANAGICYSSIQRNSDDFIIDVTVNMYANIEYLQDKHFSYLVKVTNKFYAMFNKRTARFLSEPYEIDGLDYDLTRDFEDRFVVVFTYIFKNKTIKYIYDYNNTAYVTYDGELSVFDVLKKHRSSSENRSVQYFNPEKLDGYYTTSREVYRTSVHEVIETPAMKDMETGEVTNVGDTVNTGEFVRVRKLISHQVVYFNFDEG</sequence>
<accession>A0A2T3IH41</accession>
<keyword evidence="1" id="KW-0732">Signal</keyword>
<reference evidence="2 3" key="1">
    <citation type="submission" date="2018-03" db="EMBL/GenBank/DDBJ databases">
        <title>Whole genome sequencing of Histamine producing bacteria.</title>
        <authorList>
            <person name="Butler K."/>
        </authorList>
    </citation>
    <scope>NUCLEOTIDE SEQUENCE [LARGE SCALE GENOMIC DNA]</scope>
    <source>
        <strain evidence="2 3">JCM 13586</strain>
    </source>
</reference>
<gene>
    <name evidence="2" type="ORF">C9I99_26805</name>
</gene>
<evidence type="ECO:0000313" key="3">
    <source>
        <dbReference type="Proteomes" id="UP000241222"/>
    </source>
</evidence>
<dbReference type="RefSeq" id="WP_107351890.1">
    <property type="nucleotide sequence ID" value="NZ_PYMH01000034.1"/>
</dbReference>
<keyword evidence="3" id="KW-1185">Reference proteome</keyword>